<dbReference type="PANTHER" id="PTHR38015:SF1">
    <property type="entry name" value="OPINE DEHYDROGENASE DOMAIN-CONTAINING PROTEIN"/>
    <property type="match status" value="1"/>
</dbReference>
<dbReference type="Gene3D" id="3.40.50.720">
    <property type="entry name" value="NAD(P)-binding Rossmann-like Domain"/>
    <property type="match status" value="1"/>
</dbReference>
<proteinExistence type="predicted"/>
<dbReference type="InterPro" id="IPR011128">
    <property type="entry name" value="G3P_DH_NAD-dep_N"/>
</dbReference>
<dbReference type="Gene3D" id="1.10.1040.10">
    <property type="entry name" value="N-(1-d-carboxylethyl)-l-norvaline Dehydrogenase, domain 2"/>
    <property type="match status" value="1"/>
</dbReference>
<dbReference type="GO" id="GO:0051287">
    <property type="term" value="F:NAD binding"/>
    <property type="evidence" value="ECO:0007669"/>
    <property type="project" value="InterPro"/>
</dbReference>
<dbReference type="Proteomes" id="UP000435649">
    <property type="component" value="Unassembled WGS sequence"/>
</dbReference>
<dbReference type="InterPro" id="IPR051729">
    <property type="entry name" value="Opine/Lysopine_DH"/>
</dbReference>
<dbReference type="InterPro" id="IPR008927">
    <property type="entry name" value="6-PGluconate_DH-like_C_sf"/>
</dbReference>
<dbReference type="GO" id="GO:0046168">
    <property type="term" value="P:glycerol-3-phosphate catabolic process"/>
    <property type="evidence" value="ECO:0007669"/>
    <property type="project" value="InterPro"/>
</dbReference>
<feature type="domain" description="Glycerol-3-phosphate dehydrogenase NAD-dependent N-terminal" evidence="2">
    <location>
        <begin position="2"/>
        <end position="121"/>
    </location>
</feature>
<dbReference type="InterPro" id="IPR003421">
    <property type="entry name" value="Opine_DH"/>
</dbReference>
<evidence type="ECO:0000313" key="4">
    <source>
        <dbReference type="EMBL" id="MST95816.1"/>
    </source>
</evidence>
<evidence type="ECO:0000259" key="2">
    <source>
        <dbReference type="Pfam" id="PF01210"/>
    </source>
</evidence>
<dbReference type="GO" id="GO:0016616">
    <property type="term" value="F:oxidoreductase activity, acting on the CH-OH group of donors, NAD or NADP as acceptor"/>
    <property type="evidence" value="ECO:0007669"/>
    <property type="project" value="InterPro"/>
</dbReference>
<feature type="domain" description="Opine dehydrogenase" evidence="3">
    <location>
        <begin position="193"/>
        <end position="357"/>
    </location>
</feature>
<dbReference type="EMBL" id="VUNS01000002">
    <property type="protein sequence ID" value="MST95816.1"/>
    <property type="molecule type" value="Genomic_DNA"/>
</dbReference>
<dbReference type="Pfam" id="PF01210">
    <property type="entry name" value="NAD_Gly3P_dh_N"/>
    <property type="match status" value="1"/>
</dbReference>
<evidence type="ECO:0000313" key="5">
    <source>
        <dbReference type="Proteomes" id="UP000435649"/>
    </source>
</evidence>
<accession>A0A844FXJ3</accession>
<gene>
    <name evidence="4" type="ORF">FYJ85_02005</name>
</gene>
<dbReference type="SUPFAM" id="SSF51735">
    <property type="entry name" value="NAD(P)-binding Rossmann-fold domains"/>
    <property type="match status" value="1"/>
</dbReference>
<evidence type="ECO:0008006" key="6">
    <source>
        <dbReference type="Google" id="ProtNLM"/>
    </source>
</evidence>
<organism evidence="4 5">
    <name type="scientific">Victivallis lenta</name>
    <dbReference type="NCBI Taxonomy" id="2606640"/>
    <lineage>
        <taxon>Bacteria</taxon>
        <taxon>Pseudomonadati</taxon>
        <taxon>Lentisphaerota</taxon>
        <taxon>Lentisphaeria</taxon>
        <taxon>Victivallales</taxon>
        <taxon>Victivallaceae</taxon>
        <taxon>Victivallis</taxon>
    </lineage>
</organism>
<dbReference type="InterPro" id="IPR036291">
    <property type="entry name" value="NAD(P)-bd_dom_sf"/>
</dbReference>
<dbReference type="Pfam" id="PF02317">
    <property type="entry name" value="Octopine_DH"/>
    <property type="match status" value="1"/>
</dbReference>
<evidence type="ECO:0000259" key="3">
    <source>
        <dbReference type="Pfam" id="PF02317"/>
    </source>
</evidence>
<dbReference type="AlphaFoldDB" id="A0A844FXJ3"/>
<dbReference type="RefSeq" id="WP_154416829.1">
    <property type="nucleotide sequence ID" value="NZ_VUNS01000002.1"/>
</dbReference>
<dbReference type="SUPFAM" id="SSF48179">
    <property type="entry name" value="6-phosphogluconate dehydrogenase C-terminal domain-like"/>
    <property type="match status" value="1"/>
</dbReference>
<comment type="caution">
    <text evidence="4">The sequence shown here is derived from an EMBL/GenBank/DDBJ whole genome shotgun (WGS) entry which is preliminary data.</text>
</comment>
<reference evidence="4 5" key="1">
    <citation type="submission" date="2019-08" db="EMBL/GenBank/DDBJ databases">
        <title>In-depth cultivation of the pig gut microbiome towards novel bacterial diversity and tailored functional studies.</title>
        <authorList>
            <person name="Wylensek D."/>
            <person name="Hitch T.C.A."/>
            <person name="Clavel T."/>
        </authorList>
    </citation>
    <scope>NUCLEOTIDE SEQUENCE [LARGE SCALE GENOMIC DNA]</scope>
    <source>
        <strain evidence="4 5">BBE-744-WT-12</strain>
    </source>
</reference>
<evidence type="ECO:0000256" key="1">
    <source>
        <dbReference type="ARBA" id="ARBA00023002"/>
    </source>
</evidence>
<dbReference type="InterPro" id="IPR013328">
    <property type="entry name" value="6PGD_dom2"/>
</dbReference>
<keyword evidence="5" id="KW-1185">Reference proteome</keyword>
<sequence>MKITIVGGGSSAHTLIPMLSHCGHEVSLLTQRPNSWGSTVTMQVRDVDNVTVQSLTGRLARAAADPAAVIPEADIIVLCLPVHQYRNMLHQIAPHVSRRKKQWIGCIYGQAGVNWMIREIIRKFRLEMTGYFAFGLLPWICRIEAYGHCGINYGPKTTNVAAVYPRSDFAWLNECFFQDICFRYFGRGAVRQAENFLSLTLSADNQIIHPARCYGLFRRYGDHWNSEEAIPYFYRDFDEESADILQRLDDEYSLVRNRIIARFPGSDFQYMLNYLELEKLSYHSCNTDIRQSFVESKTLHHIKPPVVFEKNRWTLDKNHRFFRDDINYGLCIAKWFADQLDIPTPMIDIILQWAKTIRSESYSLEKGLAIPEADRNGFSYGIPPVYGLESIDQVIAEEQ</sequence>
<keyword evidence="1" id="KW-0560">Oxidoreductase</keyword>
<dbReference type="PANTHER" id="PTHR38015">
    <property type="entry name" value="BLR6086 PROTEIN"/>
    <property type="match status" value="1"/>
</dbReference>
<protein>
    <recommendedName>
        <fullName evidence="6">Opine dehydrogenase</fullName>
    </recommendedName>
</protein>
<name>A0A844FXJ3_9BACT</name>